<dbReference type="CDD" id="cd00158">
    <property type="entry name" value="RHOD"/>
    <property type="match status" value="1"/>
</dbReference>
<dbReference type="OrthoDB" id="1450994at2"/>
<dbReference type="PANTHER" id="PTHR43031">
    <property type="entry name" value="FAD-DEPENDENT OXIDOREDUCTASE"/>
    <property type="match status" value="1"/>
</dbReference>
<dbReference type="PROSITE" id="PS50206">
    <property type="entry name" value="RHODANESE_3"/>
    <property type="match status" value="1"/>
</dbReference>
<dbReference type="PANTHER" id="PTHR43031:SF7">
    <property type="entry name" value="NITRIC OXIDE REDUCTASE FLRD-NAD(+) REDUCTASE"/>
    <property type="match status" value="1"/>
</dbReference>
<dbReference type="RefSeq" id="WP_110363937.1">
    <property type="nucleotide sequence ID" value="NZ_QFLI01000016.1"/>
</dbReference>
<organism evidence="3 4">
    <name type="scientific">Marinifilum breve</name>
    <dbReference type="NCBI Taxonomy" id="2184082"/>
    <lineage>
        <taxon>Bacteria</taxon>
        <taxon>Pseudomonadati</taxon>
        <taxon>Bacteroidota</taxon>
        <taxon>Bacteroidia</taxon>
        <taxon>Marinilabiliales</taxon>
        <taxon>Marinifilaceae</taxon>
    </lineage>
</organism>
<protein>
    <recommendedName>
        <fullName evidence="2">Rhodanese domain-containing protein</fullName>
    </recommendedName>
</protein>
<dbReference type="Gene3D" id="3.40.250.10">
    <property type="entry name" value="Rhodanese-like domain"/>
    <property type="match status" value="1"/>
</dbReference>
<gene>
    <name evidence="3" type="ORF">DF185_22485</name>
</gene>
<dbReference type="Pfam" id="PF00581">
    <property type="entry name" value="Rhodanese"/>
    <property type="match status" value="1"/>
</dbReference>
<proteinExistence type="predicted"/>
<dbReference type="InterPro" id="IPR036873">
    <property type="entry name" value="Rhodanese-like_dom_sf"/>
</dbReference>
<dbReference type="InterPro" id="IPR001763">
    <property type="entry name" value="Rhodanese-like_dom"/>
</dbReference>
<feature type="signal peptide" evidence="1">
    <location>
        <begin position="1"/>
        <end position="22"/>
    </location>
</feature>
<keyword evidence="1" id="KW-0732">Signal</keyword>
<dbReference type="Proteomes" id="UP000248079">
    <property type="component" value="Unassembled WGS sequence"/>
</dbReference>
<evidence type="ECO:0000313" key="4">
    <source>
        <dbReference type="Proteomes" id="UP000248079"/>
    </source>
</evidence>
<sequence>MKYLKIALIVFFALIVNQNVFAQADTVQVLSPKQFLRVAKLNPQAVVIDVRLKKDFKKGHIDGAILAESSDKLYHIIDSLGERKTYLLYCKYGERSIAAGKMLFEKYKIKVCSLEDGLDYWKELKLEIVK</sequence>
<dbReference type="SUPFAM" id="SSF52821">
    <property type="entry name" value="Rhodanese/Cell cycle control phosphatase"/>
    <property type="match status" value="1"/>
</dbReference>
<evidence type="ECO:0000313" key="3">
    <source>
        <dbReference type="EMBL" id="PXX95217.1"/>
    </source>
</evidence>
<feature type="domain" description="Rhodanese" evidence="2">
    <location>
        <begin position="41"/>
        <end position="130"/>
    </location>
</feature>
<evidence type="ECO:0000256" key="1">
    <source>
        <dbReference type="SAM" id="SignalP"/>
    </source>
</evidence>
<evidence type="ECO:0000259" key="2">
    <source>
        <dbReference type="PROSITE" id="PS50206"/>
    </source>
</evidence>
<dbReference type="AlphaFoldDB" id="A0A2V3ZUW7"/>
<feature type="chain" id="PRO_5015875693" description="Rhodanese domain-containing protein" evidence="1">
    <location>
        <begin position="23"/>
        <end position="130"/>
    </location>
</feature>
<dbReference type="SMART" id="SM00450">
    <property type="entry name" value="RHOD"/>
    <property type="match status" value="1"/>
</dbReference>
<comment type="caution">
    <text evidence="3">The sequence shown here is derived from an EMBL/GenBank/DDBJ whole genome shotgun (WGS) entry which is preliminary data.</text>
</comment>
<accession>A0A2V3ZUW7</accession>
<name>A0A2V3ZUW7_9BACT</name>
<dbReference type="InterPro" id="IPR050229">
    <property type="entry name" value="GlpE_sulfurtransferase"/>
</dbReference>
<reference evidence="3 4" key="1">
    <citation type="submission" date="2018-05" db="EMBL/GenBank/DDBJ databases">
        <title>Marinifilum breve JC075T sp. nov., a marine bacterium isolated from Yongle Blue Hole in the South China Sea.</title>
        <authorList>
            <person name="Fu T."/>
        </authorList>
    </citation>
    <scope>NUCLEOTIDE SEQUENCE [LARGE SCALE GENOMIC DNA]</scope>
    <source>
        <strain evidence="3 4">JC075</strain>
    </source>
</reference>
<keyword evidence="4" id="KW-1185">Reference proteome</keyword>
<dbReference type="EMBL" id="QFLI01000016">
    <property type="protein sequence ID" value="PXX95217.1"/>
    <property type="molecule type" value="Genomic_DNA"/>
</dbReference>